<evidence type="ECO:0000256" key="5">
    <source>
        <dbReference type="ARBA" id="ARBA00022692"/>
    </source>
</evidence>
<evidence type="ECO:0000256" key="10">
    <source>
        <dbReference type="SAM" id="Phobius"/>
    </source>
</evidence>
<feature type="transmembrane region" description="Helical" evidence="10">
    <location>
        <begin position="118"/>
        <end position="139"/>
    </location>
</feature>
<keyword evidence="4 9" id="KW-0808">Transferase</keyword>
<keyword evidence="7 9" id="KW-0472">Membrane</keyword>
<dbReference type="RefSeq" id="WP_289414319.1">
    <property type="nucleotide sequence ID" value="NZ_JAQIBD010000004.1"/>
</dbReference>
<dbReference type="PANTHER" id="PTHR13285">
    <property type="entry name" value="ACYLTRANSFERASE"/>
    <property type="match status" value="1"/>
</dbReference>
<keyword evidence="5 10" id="KW-0812">Transmembrane</keyword>
<evidence type="ECO:0000313" key="11">
    <source>
        <dbReference type="EMBL" id="MDM5272502.1"/>
    </source>
</evidence>
<comment type="subcellular location">
    <subcellularLocation>
        <location evidence="1">Cell membrane</location>
        <topology evidence="1">Multi-pass membrane protein</topology>
    </subcellularLocation>
</comment>
<keyword evidence="3 9" id="KW-1003">Cell membrane</keyword>
<protein>
    <submittedName>
        <fullName evidence="11">MBOAT family protein</fullName>
    </submittedName>
</protein>
<feature type="transmembrane region" description="Helical" evidence="10">
    <location>
        <begin position="81"/>
        <end position="98"/>
    </location>
</feature>
<comment type="caution">
    <text evidence="11">The sequence shown here is derived from an EMBL/GenBank/DDBJ whole genome shotgun (WGS) entry which is preliminary data.</text>
</comment>
<gene>
    <name evidence="11" type="ORF">PGH07_09955</name>
</gene>
<feature type="transmembrane region" description="Helical" evidence="10">
    <location>
        <begin position="151"/>
        <end position="171"/>
    </location>
</feature>
<feature type="transmembrane region" description="Helical" evidence="10">
    <location>
        <begin position="359"/>
        <end position="376"/>
    </location>
</feature>
<dbReference type="PANTHER" id="PTHR13285:SF23">
    <property type="entry name" value="TEICHOIC ACID D-ALANYLTRANSFERASE"/>
    <property type="match status" value="1"/>
</dbReference>
<reference evidence="11" key="1">
    <citation type="submission" date="2023-01" db="EMBL/GenBank/DDBJ databases">
        <title>Sulfurovum sp. zt1-1 genome assembly.</title>
        <authorList>
            <person name="Wang J."/>
        </authorList>
    </citation>
    <scope>NUCLEOTIDE SEQUENCE</scope>
    <source>
        <strain evidence="11">Zt1-1</strain>
    </source>
</reference>
<dbReference type="InterPro" id="IPR051085">
    <property type="entry name" value="MB_O-acyltransferase"/>
</dbReference>
<feature type="transmembrane region" description="Helical" evidence="10">
    <location>
        <begin position="6"/>
        <end position="23"/>
    </location>
</feature>
<proteinExistence type="inferred from homology"/>
<keyword evidence="12" id="KW-1185">Reference proteome</keyword>
<feature type="transmembrane region" description="Helical" evidence="10">
    <location>
        <begin position="430"/>
        <end position="448"/>
    </location>
</feature>
<evidence type="ECO:0000256" key="4">
    <source>
        <dbReference type="ARBA" id="ARBA00022679"/>
    </source>
</evidence>
<evidence type="ECO:0000256" key="9">
    <source>
        <dbReference type="PIRNR" id="PIRNR016636"/>
    </source>
</evidence>
<dbReference type="Proteomes" id="UP001169069">
    <property type="component" value="Unassembled WGS sequence"/>
</dbReference>
<dbReference type="PIRSF" id="PIRSF500217">
    <property type="entry name" value="AlgI"/>
    <property type="match status" value="1"/>
</dbReference>
<organism evidence="11 12">
    <name type="scientific">Sulfurovum zhangzhouensis</name>
    <dbReference type="NCBI Taxonomy" id="3019067"/>
    <lineage>
        <taxon>Bacteria</taxon>
        <taxon>Pseudomonadati</taxon>
        <taxon>Campylobacterota</taxon>
        <taxon>Epsilonproteobacteria</taxon>
        <taxon>Campylobacterales</taxon>
        <taxon>Sulfurovaceae</taxon>
        <taxon>Sulfurovum</taxon>
    </lineage>
</organism>
<evidence type="ECO:0000256" key="1">
    <source>
        <dbReference type="ARBA" id="ARBA00004651"/>
    </source>
</evidence>
<sequence>MLFNSYEFIFAFLPITFFIYFYLNSKRLTEASKAFLVLASLFFYSWWNIAYLPIILFSMLFNYVVGVSLSKDQEHTKVSKKTLLAIGVVANVALLGYFKYTDFFIENINLATNGHIPLFHLALPLAISFFTFQQIAYLVDSYRGETREYDFLNYANFVTFFPQLIAGPIVHHAEMMPQFAKTINKVKNYRNIAMGLFIFSIGLFKKVVIADTFAVWATNGFDKAEVLTLIEAWATSLSYTFQLYFDFSGYTDMAIGAALLFNIKLPINFNSPYKAISIQDFWRRWHITLSRFLKDYIYIPLGGNRKGSLRTYSNLMATFLIGGIWHGAGWTFVFWGILHGMALVIHRIWKQLGFKLNTIIAWVITFNFINIAWVFFRAKEWDDAIKVLKGMFGFNGITLSEKHEKYLSFLHQYGVEFGKELANINGSSETLNFLILGTFTVLYFKNSMEMKDSFKPNYKIAFMTAIFFIYSILSFNKISEFLYFNF</sequence>
<feature type="transmembrane region" description="Helical" evidence="10">
    <location>
        <begin position="35"/>
        <end position="61"/>
    </location>
</feature>
<dbReference type="InterPro" id="IPR028362">
    <property type="entry name" value="AlgI"/>
</dbReference>
<evidence type="ECO:0000256" key="6">
    <source>
        <dbReference type="ARBA" id="ARBA00022989"/>
    </source>
</evidence>
<evidence type="ECO:0000256" key="3">
    <source>
        <dbReference type="ARBA" id="ARBA00022475"/>
    </source>
</evidence>
<feature type="transmembrane region" description="Helical" evidence="10">
    <location>
        <begin position="192"/>
        <end position="217"/>
    </location>
</feature>
<keyword evidence="6 10" id="KW-1133">Transmembrane helix</keyword>
<evidence type="ECO:0000256" key="7">
    <source>
        <dbReference type="ARBA" id="ARBA00023136"/>
    </source>
</evidence>
<evidence type="ECO:0000313" key="12">
    <source>
        <dbReference type="Proteomes" id="UP001169069"/>
    </source>
</evidence>
<dbReference type="EMBL" id="JAQIBD010000004">
    <property type="protein sequence ID" value="MDM5272502.1"/>
    <property type="molecule type" value="Genomic_DNA"/>
</dbReference>
<keyword evidence="8 9" id="KW-0012">Acyltransferase</keyword>
<evidence type="ECO:0000256" key="2">
    <source>
        <dbReference type="ARBA" id="ARBA00010323"/>
    </source>
</evidence>
<dbReference type="PIRSF" id="PIRSF016636">
    <property type="entry name" value="AlgI_DltB"/>
    <property type="match status" value="1"/>
</dbReference>
<dbReference type="Pfam" id="PF03062">
    <property type="entry name" value="MBOAT"/>
    <property type="match status" value="1"/>
</dbReference>
<dbReference type="InterPro" id="IPR024194">
    <property type="entry name" value="Ac/AlaTfrase_AlgI/DltB"/>
</dbReference>
<feature type="transmembrane region" description="Helical" evidence="10">
    <location>
        <begin position="315"/>
        <end position="338"/>
    </location>
</feature>
<accession>A0ABT7R095</accession>
<comment type="similarity">
    <text evidence="2 9">Belongs to the membrane-bound acyltransferase family.</text>
</comment>
<evidence type="ECO:0000256" key="8">
    <source>
        <dbReference type="ARBA" id="ARBA00023315"/>
    </source>
</evidence>
<feature type="transmembrane region" description="Helical" evidence="10">
    <location>
        <begin position="460"/>
        <end position="478"/>
    </location>
</feature>
<dbReference type="InterPro" id="IPR004299">
    <property type="entry name" value="MBOAT_fam"/>
</dbReference>
<name>A0ABT7R095_9BACT</name>